<comment type="cofactor">
    <cofactor evidence="4">
        <name>heme c</name>
        <dbReference type="ChEBI" id="CHEBI:61717"/>
    </cofactor>
    <text evidence="4">Binds 3 heme c groups covalently per subunit.</text>
</comment>
<dbReference type="Pfam" id="PF00034">
    <property type="entry name" value="Cytochrom_C"/>
    <property type="match status" value="2"/>
</dbReference>
<dbReference type="PIRSF" id="PIRSF000018">
    <property type="entry name" value="Mb_ADH_cyt_c"/>
    <property type="match status" value="1"/>
</dbReference>
<gene>
    <name evidence="7" type="ORF">GGD46_006127</name>
</gene>
<dbReference type="SUPFAM" id="SSF46626">
    <property type="entry name" value="Cytochrome c"/>
    <property type="match status" value="3"/>
</dbReference>
<keyword evidence="1 4" id="KW-0349">Heme</keyword>
<dbReference type="PROSITE" id="PS51007">
    <property type="entry name" value="CYTC"/>
    <property type="match status" value="3"/>
</dbReference>
<dbReference type="PANTHER" id="PTHR35008:SF4">
    <property type="entry name" value="BLL4482 PROTEIN"/>
    <property type="match status" value="1"/>
</dbReference>
<dbReference type="InterPro" id="IPR051459">
    <property type="entry name" value="Cytochrome_c-type_DH"/>
</dbReference>
<dbReference type="InterPro" id="IPR036909">
    <property type="entry name" value="Cyt_c-like_dom_sf"/>
</dbReference>
<evidence type="ECO:0000256" key="2">
    <source>
        <dbReference type="ARBA" id="ARBA00022723"/>
    </source>
</evidence>
<dbReference type="GO" id="GO:0005506">
    <property type="term" value="F:iron ion binding"/>
    <property type="evidence" value="ECO:0007669"/>
    <property type="project" value="InterPro"/>
</dbReference>
<feature type="domain" description="Cytochrome c" evidence="6">
    <location>
        <begin position="318"/>
        <end position="408"/>
    </location>
</feature>
<feature type="binding site" description="covalent" evidence="4">
    <location>
        <position position="62"/>
    </location>
    <ligand>
        <name>heme c</name>
        <dbReference type="ChEBI" id="CHEBI:61717"/>
        <label>1</label>
    </ligand>
</feature>
<sequence length="427" mass="46277">MIRKLFWTIAGAVVLGAVVAGAIFLGLFEKSVVGKDVDQALTGDQMKDLAKRGAYVAVAADCYACHTAKGGAPWAGGLPFKTPFGTIYATNISPDKDNGIGNWTRAEFHRAVRDGVGKHGHLYPAMPYASYRKMTAEDVDAVYAYLMTREPMKVANKQNELGFPFGIRQGLTFWNLFNLHSDLSTADQARSPVWNRGRYLADALAHCGECHTPRNLLQGMRQDAYLQGSVIEGANAPDITKGGLTQMGFTPPVLAAFMKSGLSAQGAMTGQMFEVVHFSTQYMTPDDLSALSAYLFDLDDLSKGQAPAASSPISVAPELTASARPTYLALCSGCHGVEGQGIPHVVVPLDTNATLRLTSARNLVRSVVEGIPAQQFPGLERMQPMPGFGHQLDDRQLADLVNWLRESWGNQESRLTPDEVKQLREGK</sequence>
<feature type="binding site" description="covalent" evidence="4">
    <location>
        <position position="207"/>
    </location>
    <ligand>
        <name>heme c</name>
        <dbReference type="ChEBI" id="CHEBI:61717"/>
        <label>2</label>
    </ligand>
</feature>
<evidence type="ECO:0000259" key="6">
    <source>
        <dbReference type="PROSITE" id="PS51007"/>
    </source>
</evidence>
<reference evidence="7 8" key="1">
    <citation type="submission" date="2020-08" db="EMBL/GenBank/DDBJ databases">
        <title>Genomic Encyclopedia of Type Strains, Phase IV (KMG-V): Genome sequencing to study the core and pangenomes of soil and plant-associated prokaryotes.</title>
        <authorList>
            <person name="Whitman W."/>
        </authorList>
    </citation>
    <scope>NUCLEOTIDE SEQUENCE [LARGE SCALE GENOMIC DNA]</scope>
    <source>
        <strain evidence="7 8">SEMIA 4060</strain>
    </source>
</reference>
<dbReference type="RefSeq" id="WP_184710548.1">
    <property type="nucleotide sequence ID" value="NZ_JACHBG010000027.1"/>
</dbReference>
<name>A0A7X0IXX3_9HYPH</name>
<feature type="binding site" description="covalent" evidence="4">
    <location>
        <position position="65"/>
    </location>
    <ligand>
        <name>heme c</name>
        <dbReference type="ChEBI" id="CHEBI:61717"/>
        <label>1</label>
    </ligand>
</feature>
<evidence type="ECO:0000256" key="5">
    <source>
        <dbReference type="PIRSR" id="PIRSR000018-51"/>
    </source>
</evidence>
<dbReference type="PANTHER" id="PTHR35008">
    <property type="entry name" value="BLL4482 PROTEIN-RELATED"/>
    <property type="match status" value="1"/>
</dbReference>
<feature type="binding site" description="covalent" evidence="4">
    <location>
        <position position="334"/>
    </location>
    <ligand>
        <name>heme c</name>
        <dbReference type="ChEBI" id="CHEBI:61717"/>
        <label>3</label>
    </ligand>
</feature>
<evidence type="ECO:0000256" key="3">
    <source>
        <dbReference type="ARBA" id="ARBA00023004"/>
    </source>
</evidence>
<dbReference type="InterPro" id="IPR009056">
    <property type="entry name" value="Cyt_c-like_dom"/>
</dbReference>
<dbReference type="GO" id="GO:0020037">
    <property type="term" value="F:heme binding"/>
    <property type="evidence" value="ECO:0007669"/>
    <property type="project" value="InterPro"/>
</dbReference>
<dbReference type="EMBL" id="JACHBG010000027">
    <property type="protein sequence ID" value="MBB6488804.1"/>
    <property type="molecule type" value="Genomic_DNA"/>
</dbReference>
<protein>
    <submittedName>
        <fullName evidence="7">Mono/diheme cytochrome c family protein</fullName>
    </submittedName>
</protein>
<dbReference type="Proteomes" id="UP000565576">
    <property type="component" value="Unassembled WGS sequence"/>
</dbReference>
<accession>A0A7X0IXX3</accession>
<feature type="binding site" description="covalent" evidence="4">
    <location>
        <position position="210"/>
    </location>
    <ligand>
        <name>heme c</name>
        <dbReference type="ChEBI" id="CHEBI:61717"/>
        <label>2</label>
    </ligand>
</feature>
<comment type="caution">
    <text evidence="7">The sequence shown here is derived from an EMBL/GenBank/DDBJ whole genome shotgun (WGS) entry which is preliminary data.</text>
</comment>
<keyword evidence="2 5" id="KW-0479">Metal-binding</keyword>
<evidence type="ECO:0000313" key="7">
    <source>
        <dbReference type="EMBL" id="MBB6488804.1"/>
    </source>
</evidence>
<feature type="domain" description="Cytochrome c" evidence="6">
    <location>
        <begin position="192"/>
        <end position="299"/>
    </location>
</feature>
<dbReference type="GO" id="GO:0016020">
    <property type="term" value="C:membrane"/>
    <property type="evidence" value="ECO:0007669"/>
    <property type="project" value="InterPro"/>
</dbReference>
<feature type="binding site" description="covalent" evidence="4">
    <location>
        <position position="331"/>
    </location>
    <ligand>
        <name>heme c</name>
        <dbReference type="ChEBI" id="CHEBI:61717"/>
        <label>3</label>
    </ligand>
</feature>
<proteinExistence type="predicted"/>
<dbReference type="InterPro" id="IPR014353">
    <property type="entry name" value="Membr-bd_ADH_cyt_c"/>
</dbReference>
<feature type="binding site" description="axial binding residue" evidence="5">
    <location>
        <position position="211"/>
    </location>
    <ligand>
        <name>heme c</name>
        <dbReference type="ChEBI" id="CHEBI:61717"/>
        <label>2</label>
    </ligand>
    <ligandPart>
        <name>Fe</name>
        <dbReference type="ChEBI" id="CHEBI:18248"/>
    </ligandPart>
</feature>
<keyword evidence="3 5" id="KW-0408">Iron</keyword>
<feature type="binding site" description="axial binding residue" evidence="5">
    <location>
        <position position="335"/>
    </location>
    <ligand>
        <name>heme c</name>
        <dbReference type="ChEBI" id="CHEBI:61717"/>
        <label>3</label>
    </ligand>
    <ligandPart>
        <name>Fe</name>
        <dbReference type="ChEBI" id="CHEBI:18248"/>
    </ligandPart>
</feature>
<evidence type="ECO:0000256" key="4">
    <source>
        <dbReference type="PIRSR" id="PIRSR000018-50"/>
    </source>
</evidence>
<dbReference type="GO" id="GO:0009055">
    <property type="term" value="F:electron transfer activity"/>
    <property type="evidence" value="ECO:0007669"/>
    <property type="project" value="InterPro"/>
</dbReference>
<feature type="domain" description="Cytochrome c" evidence="6">
    <location>
        <begin position="48"/>
        <end position="150"/>
    </location>
</feature>
<evidence type="ECO:0000256" key="1">
    <source>
        <dbReference type="ARBA" id="ARBA00022617"/>
    </source>
</evidence>
<dbReference type="AlphaFoldDB" id="A0A7X0IXX3"/>
<feature type="binding site" description="axial binding residue" evidence="5">
    <location>
        <position position="66"/>
    </location>
    <ligand>
        <name>heme c</name>
        <dbReference type="ChEBI" id="CHEBI:61717"/>
        <label>1</label>
    </ligand>
    <ligandPart>
        <name>Fe</name>
        <dbReference type="ChEBI" id="CHEBI:18248"/>
    </ligandPart>
</feature>
<dbReference type="Gene3D" id="1.10.760.10">
    <property type="entry name" value="Cytochrome c-like domain"/>
    <property type="match status" value="2"/>
</dbReference>
<organism evidence="7 8">
    <name type="scientific">Rhizobium lusitanum</name>
    <dbReference type="NCBI Taxonomy" id="293958"/>
    <lineage>
        <taxon>Bacteria</taxon>
        <taxon>Pseudomonadati</taxon>
        <taxon>Pseudomonadota</taxon>
        <taxon>Alphaproteobacteria</taxon>
        <taxon>Hyphomicrobiales</taxon>
        <taxon>Rhizobiaceae</taxon>
        <taxon>Rhizobium/Agrobacterium group</taxon>
        <taxon>Rhizobium</taxon>
    </lineage>
</organism>
<dbReference type="GO" id="GO:0016614">
    <property type="term" value="F:oxidoreductase activity, acting on CH-OH group of donors"/>
    <property type="evidence" value="ECO:0007669"/>
    <property type="project" value="InterPro"/>
</dbReference>
<evidence type="ECO:0000313" key="8">
    <source>
        <dbReference type="Proteomes" id="UP000565576"/>
    </source>
</evidence>